<evidence type="ECO:0000313" key="2">
    <source>
        <dbReference type="Proteomes" id="UP001215280"/>
    </source>
</evidence>
<dbReference type="Proteomes" id="UP001215280">
    <property type="component" value="Unassembled WGS sequence"/>
</dbReference>
<dbReference type="AlphaFoldDB" id="A0AAD7IG67"/>
<keyword evidence="2" id="KW-1185">Reference proteome</keyword>
<protein>
    <submittedName>
        <fullName evidence="1">Uncharacterized protein</fullName>
    </submittedName>
</protein>
<organism evidence="1 2">
    <name type="scientific">Mycena maculata</name>
    <dbReference type="NCBI Taxonomy" id="230809"/>
    <lineage>
        <taxon>Eukaryota</taxon>
        <taxon>Fungi</taxon>
        <taxon>Dikarya</taxon>
        <taxon>Basidiomycota</taxon>
        <taxon>Agaricomycotina</taxon>
        <taxon>Agaricomycetes</taxon>
        <taxon>Agaricomycetidae</taxon>
        <taxon>Agaricales</taxon>
        <taxon>Marasmiineae</taxon>
        <taxon>Mycenaceae</taxon>
        <taxon>Mycena</taxon>
    </lineage>
</organism>
<comment type="caution">
    <text evidence="1">The sequence shown here is derived from an EMBL/GenBank/DDBJ whole genome shotgun (WGS) entry which is preliminary data.</text>
</comment>
<sequence length="197" mass="23370">MNSHPQTSLDMPLRHSKEAPKTFKGKYSEVDTFLRHYDKLLQNFQVTDPREQCDLILDYCSTKVAEYIKSEEAYITSDWPALRSEIRNYYDAEKVDQRYLPGDLTSFTRRSARKTIHTLGQWKEYYRKYKAIAGNMGKNKMEEDKIAGYFWLGIHPTLQRELKLDMTTKHPKRDTSQAPPMKHVKEAAEEYFKRDQF</sequence>
<feature type="non-terminal residue" evidence="1">
    <location>
        <position position="197"/>
    </location>
</feature>
<proteinExistence type="predicted"/>
<gene>
    <name evidence="1" type="ORF">DFH07DRAFT_750903</name>
</gene>
<dbReference type="EMBL" id="JARJLG010000122">
    <property type="protein sequence ID" value="KAJ7741561.1"/>
    <property type="molecule type" value="Genomic_DNA"/>
</dbReference>
<evidence type="ECO:0000313" key="1">
    <source>
        <dbReference type="EMBL" id="KAJ7741561.1"/>
    </source>
</evidence>
<reference evidence="1" key="1">
    <citation type="submission" date="2023-03" db="EMBL/GenBank/DDBJ databases">
        <title>Massive genome expansion in bonnet fungi (Mycena s.s.) driven by repeated elements and novel gene families across ecological guilds.</title>
        <authorList>
            <consortium name="Lawrence Berkeley National Laboratory"/>
            <person name="Harder C.B."/>
            <person name="Miyauchi S."/>
            <person name="Viragh M."/>
            <person name="Kuo A."/>
            <person name="Thoen E."/>
            <person name="Andreopoulos B."/>
            <person name="Lu D."/>
            <person name="Skrede I."/>
            <person name="Drula E."/>
            <person name="Henrissat B."/>
            <person name="Morin E."/>
            <person name="Kohler A."/>
            <person name="Barry K."/>
            <person name="LaButti K."/>
            <person name="Morin E."/>
            <person name="Salamov A."/>
            <person name="Lipzen A."/>
            <person name="Mereny Z."/>
            <person name="Hegedus B."/>
            <person name="Baldrian P."/>
            <person name="Stursova M."/>
            <person name="Weitz H."/>
            <person name="Taylor A."/>
            <person name="Grigoriev I.V."/>
            <person name="Nagy L.G."/>
            <person name="Martin F."/>
            <person name="Kauserud H."/>
        </authorList>
    </citation>
    <scope>NUCLEOTIDE SEQUENCE</scope>
    <source>
        <strain evidence="1">CBHHK188m</strain>
    </source>
</reference>
<accession>A0AAD7IG67</accession>
<name>A0AAD7IG67_9AGAR</name>